<dbReference type="InterPro" id="IPR010985">
    <property type="entry name" value="Ribbon_hlx_hlx"/>
</dbReference>
<accession>A0A101KU08</accession>
<dbReference type="EMBL" id="LPWA01000100">
    <property type="protein sequence ID" value="KUM26996.1"/>
    <property type="molecule type" value="Genomic_DNA"/>
</dbReference>
<evidence type="ECO:0000313" key="4">
    <source>
        <dbReference type="Proteomes" id="UP000053176"/>
    </source>
</evidence>
<dbReference type="OrthoDB" id="9811310at2"/>
<protein>
    <recommendedName>
        <fullName evidence="5">Type II toxin-antitoxin system ParD family antitoxin</fullName>
    </recommendedName>
</protein>
<reference evidence="3 4" key="1">
    <citation type="submission" date="2015-12" db="EMBL/GenBank/DDBJ databases">
        <title>Draft genome sequence of Mesorhizobium sp. UFLA 01-765, a multitolerant efficient symbiont and plant-growth promoting strain isolated from Zn-mining soil using Leucaena leucocephala as a trap plant.</title>
        <authorList>
            <person name="Rangel W.M."/>
            <person name="Thijs S."/>
            <person name="Longatti S.M."/>
            <person name="Moreira F.M."/>
            <person name="Weyens N."/>
            <person name="Vangronsveld J."/>
            <person name="Van Hamme J.D."/>
            <person name="Bottos E.M."/>
            <person name="Rineau F."/>
        </authorList>
    </citation>
    <scope>NUCLEOTIDE SEQUENCE [LARGE SCALE GENOMIC DNA]</scope>
    <source>
        <strain evidence="3 4">UFLA 01-765</strain>
    </source>
</reference>
<dbReference type="SUPFAM" id="SSF47598">
    <property type="entry name" value="Ribbon-helix-helix"/>
    <property type="match status" value="1"/>
</dbReference>
<dbReference type="InterPro" id="IPR038296">
    <property type="entry name" value="ParD_sf"/>
</dbReference>
<dbReference type="Gene3D" id="6.10.10.120">
    <property type="entry name" value="Antitoxin ParD1-like"/>
    <property type="match status" value="1"/>
</dbReference>
<dbReference type="GO" id="GO:0006355">
    <property type="term" value="P:regulation of DNA-templated transcription"/>
    <property type="evidence" value="ECO:0007669"/>
    <property type="project" value="InterPro"/>
</dbReference>
<name>A0A101KU08_RHILI</name>
<dbReference type="CDD" id="cd22231">
    <property type="entry name" value="RHH_NikR_HicB-like"/>
    <property type="match status" value="1"/>
</dbReference>
<evidence type="ECO:0000256" key="2">
    <source>
        <dbReference type="ARBA" id="ARBA00022649"/>
    </source>
</evidence>
<comment type="similarity">
    <text evidence="1">Belongs to the ParD antitoxin family.</text>
</comment>
<comment type="caution">
    <text evidence="3">The sequence shown here is derived from an EMBL/GenBank/DDBJ whole genome shotgun (WGS) entry which is preliminary data.</text>
</comment>
<dbReference type="PANTHER" id="PTHR36582:SF2">
    <property type="entry name" value="ANTITOXIN PARD"/>
    <property type="match status" value="1"/>
</dbReference>
<dbReference type="InterPro" id="IPR022789">
    <property type="entry name" value="ParD"/>
</dbReference>
<proteinExistence type="inferred from homology"/>
<evidence type="ECO:0000256" key="1">
    <source>
        <dbReference type="ARBA" id="ARBA00008580"/>
    </source>
</evidence>
<dbReference type="Proteomes" id="UP000053176">
    <property type="component" value="Unassembled WGS sequence"/>
</dbReference>
<evidence type="ECO:0000313" key="3">
    <source>
        <dbReference type="EMBL" id="KUM26996.1"/>
    </source>
</evidence>
<dbReference type="PANTHER" id="PTHR36582">
    <property type="entry name" value="ANTITOXIN PARD"/>
    <property type="match status" value="1"/>
</dbReference>
<organism evidence="3 4">
    <name type="scientific">Rhizobium loti</name>
    <name type="common">Mesorhizobium loti</name>
    <dbReference type="NCBI Taxonomy" id="381"/>
    <lineage>
        <taxon>Bacteria</taxon>
        <taxon>Pseudomonadati</taxon>
        <taxon>Pseudomonadota</taxon>
        <taxon>Alphaproteobacteria</taxon>
        <taxon>Hyphomicrobiales</taxon>
        <taxon>Phyllobacteriaceae</taxon>
        <taxon>Mesorhizobium</taxon>
    </lineage>
</organism>
<dbReference type="NCBIfam" id="TIGR02606">
    <property type="entry name" value="antidote_CC2985"/>
    <property type="match status" value="1"/>
</dbReference>
<keyword evidence="2" id="KW-1277">Toxin-antitoxin system</keyword>
<evidence type="ECO:0008006" key="5">
    <source>
        <dbReference type="Google" id="ProtNLM"/>
    </source>
</evidence>
<sequence>MSGRNFSLTNHLSDFVDREIVSGRHQNASEVVREALRRYEDELAAEKASLAVIERIAAEGVSAIESGGSTLVDGKDESQALLERLNTRAIARKIHASGPKYG</sequence>
<dbReference type="Pfam" id="PF03693">
    <property type="entry name" value="ParD_antitoxin"/>
    <property type="match status" value="1"/>
</dbReference>
<dbReference type="AlphaFoldDB" id="A0A101KU08"/>
<gene>
    <name evidence="3" type="ORF">AU467_18715</name>
</gene>